<keyword evidence="1" id="KW-0677">Repeat</keyword>
<feature type="domain" description="Prenyltransferase alpha-alpha toroid" evidence="2">
    <location>
        <begin position="16"/>
        <end position="89"/>
    </location>
</feature>
<dbReference type="InterPro" id="IPR008930">
    <property type="entry name" value="Terpenoid_cyclase/PrenylTrfase"/>
</dbReference>
<evidence type="ECO:0000256" key="1">
    <source>
        <dbReference type="ARBA" id="ARBA00022737"/>
    </source>
</evidence>
<dbReference type="SUPFAM" id="SSF48239">
    <property type="entry name" value="Terpenoid cyclases/Protein prenyltransferases"/>
    <property type="match status" value="1"/>
</dbReference>
<evidence type="ECO:0000259" key="2">
    <source>
        <dbReference type="Pfam" id="PF00432"/>
    </source>
</evidence>
<dbReference type="GO" id="GO:0016740">
    <property type="term" value="F:transferase activity"/>
    <property type="evidence" value="ECO:0007669"/>
    <property type="project" value="UniProtKB-KW"/>
</dbReference>
<keyword evidence="4" id="KW-1185">Reference proteome</keyword>
<dbReference type="AlphaFoldDB" id="A0AAD3MHV3"/>
<dbReference type="EMBL" id="BRZM01000019">
    <property type="protein sequence ID" value="GLD54084.1"/>
    <property type="molecule type" value="Genomic_DNA"/>
</dbReference>
<evidence type="ECO:0000313" key="4">
    <source>
        <dbReference type="Proteomes" id="UP001279410"/>
    </source>
</evidence>
<dbReference type="Gene3D" id="1.50.10.20">
    <property type="match status" value="1"/>
</dbReference>
<dbReference type="InterPro" id="IPR001330">
    <property type="entry name" value="Prenyltrans"/>
</dbReference>
<reference evidence="3" key="1">
    <citation type="submission" date="2022-08" db="EMBL/GenBank/DDBJ databases">
        <title>Genome sequencing of akame (Lates japonicus).</title>
        <authorList>
            <person name="Hashiguchi Y."/>
            <person name="Takahashi H."/>
        </authorList>
    </citation>
    <scope>NUCLEOTIDE SEQUENCE</scope>
    <source>
        <strain evidence="3">Kochi</strain>
    </source>
</reference>
<keyword evidence="3" id="KW-0808">Transferase</keyword>
<comment type="caution">
    <text evidence="3">The sequence shown here is derived from an EMBL/GenBank/DDBJ whole genome shotgun (WGS) entry which is preliminary data.</text>
</comment>
<sequence length="209" mass="23446">MAEEESQFEEFEQIDFLRDRHVRFFQRTLQVLPERYASLETTRLTIIFFALSGLDVLDALDVIDRNVMIEWIYSLQVLPTEDRGWTIAPIASLWCLMGRLRRRLSQPGAGQDPPVYHEAAERFPRAPPTACRHMPLLLGGATLECTDCLLGCVPVYKLIRTGAILSTQDQAGGFAKRAGQLSRPSPCLFGAVRSVSDRRAQPEEGPPSS</sequence>
<dbReference type="Proteomes" id="UP001279410">
    <property type="component" value="Unassembled WGS sequence"/>
</dbReference>
<gene>
    <name evidence="3" type="ORF">AKAME5_000674900</name>
</gene>
<protein>
    <submittedName>
        <fullName evidence="3">Geranylgeranyl transferase type-1 subunit beta</fullName>
    </submittedName>
</protein>
<evidence type="ECO:0000313" key="3">
    <source>
        <dbReference type="EMBL" id="GLD54084.1"/>
    </source>
</evidence>
<accession>A0AAD3MHV3</accession>
<organism evidence="3 4">
    <name type="scientific">Lates japonicus</name>
    <name type="common">Japanese lates</name>
    <dbReference type="NCBI Taxonomy" id="270547"/>
    <lineage>
        <taxon>Eukaryota</taxon>
        <taxon>Metazoa</taxon>
        <taxon>Chordata</taxon>
        <taxon>Craniata</taxon>
        <taxon>Vertebrata</taxon>
        <taxon>Euteleostomi</taxon>
        <taxon>Actinopterygii</taxon>
        <taxon>Neopterygii</taxon>
        <taxon>Teleostei</taxon>
        <taxon>Neoteleostei</taxon>
        <taxon>Acanthomorphata</taxon>
        <taxon>Carangaria</taxon>
        <taxon>Carangaria incertae sedis</taxon>
        <taxon>Centropomidae</taxon>
        <taxon>Lates</taxon>
    </lineage>
</organism>
<proteinExistence type="predicted"/>
<dbReference type="Pfam" id="PF00432">
    <property type="entry name" value="Prenyltrans"/>
    <property type="match status" value="1"/>
</dbReference>
<name>A0AAD3MHV3_LATJO</name>